<dbReference type="EMBL" id="RKMG01000028">
    <property type="protein sequence ID" value="RPA57588.1"/>
    <property type="molecule type" value="Genomic_DNA"/>
</dbReference>
<dbReference type="Proteomes" id="UP000273977">
    <property type="component" value="Unassembled WGS sequence"/>
</dbReference>
<evidence type="ECO:0000313" key="2">
    <source>
        <dbReference type="Proteomes" id="UP000273977"/>
    </source>
</evidence>
<feature type="non-terminal residue" evidence="1">
    <location>
        <position position="1"/>
    </location>
</feature>
<proteinExistence type="predicted"/>
<comment type="caution">
    <text evidence="1">The sequence shown here is derived from an EMBL/GenBank/DDBJ whole genome shotgun (WGS) entry which is preliminary data.</text>
</comment>
<protein>
    <submittedName>
        <fullName evidence="1">Uncharacterized protein</fullName>
    </submittedName>
</protein>
<keyword evidence="2" id="KW-1185">Reference proteome</keyword>
<gene>
    <name evidence="1" type="ORF">EF384_07900</name>
</gene>
<name>A0A3N4G660_9LACT</name>
<sequence>NFWGPLQSQRFFNGFGHIDKERGWPGPSLFKVNFRIASDSGQILKILHNKISFGTGPTSLTE</sequence>
<reference evidence="1 2" key="1">
    <citation type="submission" date="2018-11" db="EMBL/GenBank/DDBJ databases">
        <title>Aerococcus sp. SJQ22, whole genome shotgun sequence.</title>
        <authorList>
            <person name="Sun L."/>
            <person name="Gao X."/>
            <person name="Chen W."/>
            <person name="Huang K."/>
        </authorList>
    </citation>
    <scope>NUCLEOTIDE SEQUENCE [LARGE SCALE GENOMIC DNA]</scope>
    <source>
        <strain evidence="1 2">SJQ22</strain>
    </source>
</reference>
<dbReference type="AlphaFoldDB" id="A0A3N4G660"/>
<organism evidence="1 2">
    <name type="scientific">Aerococcus agrisoli</name>
    <dbReference type="NCBI Taxonomy" id="2487350"/>
    <lineage>
        <taxon>Bacteria</taxon>
        <taxon>Bacillati</taxon>
        <taxon>Bacillota</taxon>
        <taxon>Bacilli</taxon>
        <taxon>Lactobacillales</taxon>
        <taxon>Aerococcaceae</taxon>
        <taxon>Aerococcus</taxon>
    </lineage>
</organism>
<accession>A0A3N4G660</accession>
<evidence type="ECO:0000313" key="1">
    <source>
        <dbReference type="EMBL" id="RPA57588.1"/>
    </source>
</evidence>